<protein>
    <recommendedName>
        <fullName evidence="1">Ribonucleases P/MRP subunit Pop8-like domain-containing protein</fullName>
    </recommendedName>
</protein>
<accession>A0A1B7T928</accession>
<evidence type="ECO:0000313" key="3">
    <source>
        <dbReference type="Proteomes" id="UP000092321"/>
    </source>
</evidence>
<evidence type="ECO:0000259" key="1">
    <source>
        <dbReference type="Pfam" id="PF20976"/>
    </source>
</evidence>
<comment type="caution">
    <text evidence="2">The sequence shown here is derived from an EMBL/GenBank/DDBJ whole genome shotgun (WGS) entry which is preliminary data.</text>
</comment>
<name>A0A1B7T928_9ASCO</name>
<dbReference type="EMBL" id="LXPE01000176">
    <property type="protein sequence ID" value="OBA25241.1"/>
    <property type="molecule type" value="Genomic_DNA"/>
</dbReference>
<proteinExistence type="predicted"/>
<dbReference type="GO" id="GO:0004526">
    <property type="term" value="F:ribonuclease P activity"/>
    <property type="evidence" value="ECO:0007669"/>
    <property type="project" value="TreeGrafter"/>
</dbReference>
<keyword evidence="3" id="KW-1185">Reference proteome</keyword>
<dbReference type="Proteomes" id="UP000092321">
    <property type="component" value="Unassembled WGS sequence"/>
</dbReference>
<feature type="domain" description="Ribonucleases P/MRP subunit Pop8-like" evidence="1">
    <location>
        <begin position="2"/>
        <end position="80"/>
    </location>
</feature>
<dbReference type="OrthoDB" id="3973016at2759"/>
<dbReference type="InterPro" id="IPR020347">
    <property type="entry name" value="Pop8"/>
</dbReference>
<dbReference type="GO" id="GO:0008033">
    <property type="term" value="P:tRNA processing"/>
    <property type="evidence" value="ECO:0007669"/>
    <property type="project" value="InterPro"/>
</dbReference>
<dbReference type="InterPro" id="IPR049128">
    <property type="entry name" value="Pop8-like_dom"/>
</dbReference>
<dbReference type="GO" id="GO:0000171">
    <property type="term" value="F:ribonuclease MRP activity"/>
    <property type="evidence" value="ECO:0007669"/>
    <property type="project" value="TreeGrafter"/>
</dbReference>
<organism evidence="2 3">
    <name type="scientific">Hanseniaspora valbyensis NRRL Y-1626</name>
    <dbReference type="NCBI Taxonomy" id="766949"/>
    <lineage>
        <taxon>Eukaryota</taxon>
        <taxon>Fungi</taxon>
        <taxon>Dikarya</taxon>
        <taxon>Ascomycota</taxon>
        <taxon>Saccharomycotina</taxon>
        <taxon>Saccharomycetes</taxon>
        <taxon>Saccharomycodales</taxon>
        <taxon>Saccharomycodaceae</taxon>
        <taxon>Hanseniaspora</taxon>
    </lineage>
</organism>
<evidence type="ECO:0000313" key="2">
    <source>
        <dbReference type="EMBL" id="OBA25241.1"/>
    </source>
</evidence>
<dbReference type="GO" id="GO:0000294">
    <property type="term" value="P:nuclear-transcribed mRNA catabolic process, RNase MRP-dependent"/>
    <property type="evidence" value="ECO:0007669"/>
    <property type="project" value="TreeGrafter"/>
</dbReference>
<dbReference type="Pfam" id="PF20976">
    <property type="entry name" value="Pop8"/>
    <property type="match status" value="1"/>
</dbReference>
<dbReference type="PANTHER" id="PTHR28173:SF1">
    <property type="entry name" value="RIBONUCLEASES P_MRP PROTEIN SUBUNIT POP8"/>
    <property type="match status" value="1"/>
</dbReference>
<dbReference type="PANTHER" id="PTHR28173">
    <property type="entry name" value="RIBONUCLEASES P/MRP PROTEIN SUBUNIT POP8"/>
    <property type="match status" value="1"/>
</dbReference>
<sequence length="124" mass="14658">KLKLTTQLAEKDLVLEVDKITWKQFIQQALFKNHGVFGQGIEYELLSNKIHRFEYRTDNIAFVKVSKLDADNFINALNIYINTKLLNDTELVCIELQRTDNLENLEVENSETLWKQKLIENWED</sequence>
<reference evidence="3" key="1">
    <citation type="journal article" date="2016" name="Proc. Natl. Acad. Sci. U.S.A.">
        <title>Comparative genomics of biotechnologically important yeasts.</title>
        <authorList>
            <person name="Riley R."/>
            <person name="Haridas S."/>
            <person name="Wolfe K.H."/>
            <person name="Lopes M.R."/>
            <person name="Hittinger C.T."/>
            <person name="Goeker M."/>
            <person name="Salamov A.A."/>
            <person name="Wisecaver J.H."/>
            <person name="Long T.M."/>
            <person name="Calvey C.H."/>
            <person name="Aerts A.L."/>
            <person name="Barry K.W."/>
            <person name="Choi C."/>
            <person name="Clum A."/>
            <person name="Coughlan A.Y."/>
            <person name="Deshpande S."/>
            <person name="Douglass A.P."/>
            <person name="Hanson S.J."/>
            <person name="Klenk H.-P."/>
            <person name="LaButti K.M."/>
            <person name="Lapidus A."/>
            <person name="Lindquist E.A."/>
            <person name="Lipzen A.M."/>
            <person name="Meier-Kolthoff J.P."/>
            <person name="Ohm R.A."/>
            <person name="Otillar R.P."/>
            <person name="Pangilinan J.L."/>
            <person name="Peng Y."/>
            <person name="Rokas A."/>
            <person name="Rosa C.A."/>
            <person name="Scheuner C."/>
            <person name="Sibirny A.A."/>
            <person name="Slot J.C."/>
            <person name="Stielow J.B."/>
            <person name="Sun H."/>
            <person name="Kurtzman C.P."/>
            <person name="Blackwell M."/>
            <person name="Grigoriev I.V."/>
            <person name="Jeffries T.W."/>
        </authorList>
    </citation>
    <scope>NUCLEOTIDE SEQUENCE [LARGE SCALE GENOMIC DNA]</scope>
    <source>
        <strain evidence="3">NRRL Y-1626</strain>
    </source>
</reference>
<dbReference type="AlphaFoldDB" id="A0A1B7T928"/>
<dbReference type="GO" id="GO:0000172">
    <property type="term" value="C:ribonuclease MRP complex"/>
    <property type="evidence" value="ECO:0007669"/>
    <property type="project" value="InterPro"/>
</dbReference>
<dbReference type="GO" id="GO:0005655">
    <property type="term" value="C:nucleolar ribonuclease P complex"/>
    <property type="evidence" value="ECO:0007669"/>
    <property type="project" value="InterPro"/>
</dbReference>
<dbReference type="GO" id="GO:0034965">
    <property type="term" value="P:intronic box C/D snoRNA processing"/>
    <property type="evidence" value="ECO:0007669"/>
    <property type="project" value="TreeGrafter"/>
</dbReference>
<feature type="non-terminal residue" evidence="2">
    <location>
        <position position="1"/>
    </location>
</feature>
<gene>
    <name evidence="2" type="ORF">HANVADRAFT_27348</name>
</gene>